<proteinExistence type="predicted"/>
<dbReference type="Proteomes" id="UP000282378">
    <property type="component" value="Unassembled WGS sequence"/>
</dbReference>
<organism evidence="1 2">
    <name type="scientific">Pseudomonas syringae pv. maculicola</name>
    <dbReference type="NCBI Taxonomy" id="59511"/>
    <lineage>
        <taxon>Bacteria</taxon>
        <taxon>Pseudomonadati</taxon>
        <taxon>Pseudomonadota</taxon>
        <taxon>Gammaproteobacteria</taxon>
        <taxon>Pseudomonadales</taxon>
        <taxon>Pseudomonadaceae</taxon>
        <taxon>Pseudomonas</taxon>
    </lineage>
</organism>
<sequence>SLLKRGSLMGAPVNAVGAFYPLISSRENIRWLLPINGLLISL</sequence>
<accession>A0A3M2X6T3</accession>
<dbReference type="EMBL" id="RBNL01003076">
    <property type="protein sequence ID" value="RML58738.1"/>
    <property type="molecule type" value="Genomic_DNA"/>
</dbReference>
<comment type="caution">
    <text evidence="1">The sequence shown here is derived from an EMBL/GenBank/DDBJ whole genome shotgun (WGS) entry which is preliminary data.</text>
</comment>
<evidence type="ECO:0000313" key="2">
    <source>
        <dbReference type="Proteomes" id="UP000282378"/>
    </source>
</evidence>
<name>A0A3M2X6T3_PSEYM</name>
<evidence type="ECO:0000313" key="1">
    <source>
        <dbReference type="EMBL" id="RML58738.1"/>
    </source>
</evidence>
<reference evidence="1 2" key="1">
    <citation type="submission" date="2018-08" db="EMBL/GenBank/DDBJ databases">
        <title>Recombination of ecologically and evolutionarily significant loci maintains genetic cohesion in the Pseudomonas syringae species complex.</title>
        <authorList>
            <person name="Dillon M."/>
            <person name="Thakur S."/>
            <person name="Almeida R.N.D."/>
            <person name="Weir B.S."/>
            <person name="Guttman D.S."/>
        </authorList>
    </citation>
    <scope>NUCLEOTIDE SEQUENCE [LARGE SCALE GENOMIC DNA]</scope>
    <source>
        <strain evidence="1 2">88_10</strain>
    </source>
</reference>
<protein>
    <submittedName>
        <fullName evidence="1">Uncharacterized protein</fullName>
    </submittedName>
</protein>
<feature type="non-terminal residue" evidence="1">
    <location>
        <position position="1"/>
    </location>
</feature>
<gene>
    <name evidence="1" type="ORF">APX70_04616</name>
</gene>
<dbReference type="AlphaFoldDB" id="A0A3M2X6T3"/>